<evidence type="ECO:0000313" key="2">
    <source>
        <dbReference type="EMBL" id="KAH3696106.1"/>
    </source>
</evidence>
<gene>
    <name evidence="2" type="ORF">DPMN_083569</name>
</gene>
<organism evidence="2 3">
    <name type="scientific">Dreissena polymorpha</name>
    <name type="common">Zebra mussel</name>
    <name type="synonym">Mytilus polymorpha</name>
    <dbReference type="NCBI Taxonomy" id="45954"/>
    <lineage>
        <taxon>Eukaryota</taxon>
        <taxon>Metazoa</taxon>
        <taxon>Spiralia</taxon>
        <taxon>Lophotrochozoa</taxon>
        <taxon>Mollusca</taxon>
        <taxon>Bivalvia</taxon>
        <taxon>Autobranchia</taxon>
        <taxon>Heteroconchia</taxon>
        <taxon>Euheterodonta</taxon>
        <taxon>Imparidentia</taxon>
        <taxon>Neoheterodontei</taxon>
        <taxon>Myida</taxon>
        <taxon>Dreissenoidea</taxon>
        <taxon>Dreissenidae</taxon>
        <taxon>Dreissena</taxon>
    </lineage>
</organism>
<dbReference type="Proteomes" id="UP000828390">
    <property type="component" value="Unassembled WGS sequence"/>
</dbReference>
<comment type="caution">
    <text evidence="2">The sequence shown here is derived from an EMBL/GenBank/DDBJ whole genome shotgun (WGS) entry which is preliminary data.</text>
</comment>
<reference evidence="2" key="2">
    <citation type="submission" date="2020-11" db="EMBL/GenBank/DDBJ databases">
        <authorList>
            <person name="McCartney M.A."/>
            <person name="Auch B."/>
            <person name="Kono T."/>
            <person name="Mallez S."/>
            <person name="Becker A."/>
            <person name="Gohl D.M."/>
            <person name="Silverstein K.A.T."/>
            <person name="Koren S."/>
            <person name="Bechman K.B."/>
            <person name="Herman A."/>
            <person name="Abrahante J.E."/>
            <person name="Garbe J."/>
        </authorList>
    </citation>
    <scope>NUCLEOTIDE SEQUENCE</scope>
    <source>
        <strain evidence="2">Duluth1</strain>
        <tissue evidence="2">Whole animal</tissue>
    </source>
</reference>
<evidence type="ECO:0000256" key="1">
    <source>
        <dbReference type="SAM" id="Phobius"/>
    </source>
</evidence>
<accession>A0A9D3YBH5</accession>
<dbReference type="EMBL" id="JAIWYP010000016">
    <property type="protein sequence ID" value="KAH3696106.1"/>
    <property type="molecule type" value="Genomic_DNA"/>
</dbReference>
<name>A0A9D3YBH5_DREPO</name>
<dbReference type="AlphaFoldDB" id="A0A9D3YBH5"/>
<sequence length="97" mass="11259">MIRETKLHKESYPYRKRATLSGMIISAPLAPSVILILKRKERPKNCLPKSRLDSEEQILNCRIMFENHLQHQRELFTTLLTLRKLSTACGMMAHGIL</sequence>
<keyword evidence="1" id="KW-0812">Transmembrane</keyword>
<keyword evidence="1" id="KW-1133">Transmembrane helix</keyword>
<feature type="transmembrane region" description="Helical" evidence="1">
    <location>
        <begin position="20"/>
        <end position="37"/>
    </location>
</feature>
<protein>
    <submittedName>
        <fullName evidence="2">Uncharacterized protein</fullName>
    </submittedName>
</protein>
<keyword evidence="3" id="KW-1185">Reference proteome</keyword>
<reference evidence="2" key="1">
    <citation type="journal article" date="2019" name="bioRxiv">
        <title>The Genome of the Zebra Mussel, Dreissena polymorpha: A Resource for Invasive Species Research.</title>
        <authorList>
            <person name="McCartney M.A."/>
            <person name="Auch B."/>
            <person name="Kono T."/>
            <person name="Mallez S."/>
            <person name="Zhang Y."/>
            <person name="Obille A."/>
            <person name="Becker A."/>
            <person name="Abrahante J.E."/>
            <person name="Garbe J."/>
            <person name="Badalamenti J.P."/>
            <person name="Herman A."/>
            <person name="Mangelson H."/>
            <person name="Liachko I."/>
            <person name="Sullivan S."/>
            <person name="Sone E.D."/>
            <person name="Koren S."/>
            <person name="Silverstein K.A.T."/>
            <person name="Beckman K.B."/>
            <person name="Gohl D.M."/>
        </authorList>
    </citation>
    <scope>NUCLEOTIDE SEQUENCE</scope>
    <source>
        <strain evidence="2">Duluth1</strain>
        <tissue evidence="2">Whole animal</tissue>
    </source>
</reference>
<keyword evidence="1" id="KW-0472">Membrane</keyword>
<evidence type="ECO:0000313" key="3">
    <source>
        <dbReference type="Proteomes" id="UP000828390"/>
    </source>
</evidence>
<proteinExistence type="predicted"/>